<dbReference type="GO" id="GO:0015937">
    <property type="term" value="P:coenzyme A biosynthetic process"/>
    <property type="evidence" value="ECO:0007669"/>
    <property type="project" value="UniProtKB-UniRule"/>
</dbReference>
<feature type="binding site" evidence="3">
    <location>
        <position position="324"/>
    </location>
    <ligand>
        <name>CTP</name>
        <dbReference type="ChEBI" id="CHEBI:37563"/>
    </ligand>
</feature>
<feature type="binding site" evidence="3">
    <location>
        <position position="290"/>
    </location>
    <ligand>
        <name>CTP</name>
        <dbReference type="ChEBI" id="CHEBI:37563"/>
    </ligand>
</feature>
<feature type="domain" description="DNA/pantothenate metabolism flavoprotein C-terminal" evidence="6">
    <location>
        <begin position="187"/>
        <end position="395"/>
    </location>
</feature>
<dbReference type="AlphaFoldDB" id="A0A1H2Q5I0"/>
<dbReference type="SUPFAM" id="SSF102645">
    <property type="entry name" value="CoaB-like"/>
    <property type="match status" value="1"/>
</dbReference>
<feature type="region of interest" description="Phosphopantothenoylcysteine decarboxylase" evidence="3">
    <location>
        <begin position="1"/>
        <end position="191"/>
    </location>
</feature>
<dbReference type="Pfam" id="PF02441">
    <property type="entry name" value="Flavoprotein"/>
    <property type="match status" value="1"/>
</dbReference>
<feature type="region of interest" description="Phosphopantothenate--cysteine ligase" evidence="3">
    <location>
        <begin position="192"/>
        <end position="401"/>
    </location>
</feature>
<dbReference type="EMBL" id="FNNQ01000001">
    <property type="protein sequence ID" value="SDW02310.1"/>
    <property type="molecule type" value="Genomic_DNA"/>
</dbReference>
<comment type="caution">
    <text evidence="3">Lacks conserved residue(s) required for the propagation of feature annotation.</text>
</comment>
<keyword evidence="2 3" id="KW-0456">Lyase</keyword>
<dbReference type="Gene3D" id="3.40.50.1950">
    <property type="entry name" value="Flavin prenyltransferase-like"/>
    <property type="match status" value="1"/>
</dbReference>
<feature type="binding site" evidence="3">
    <location>
        <position position="342"/>
    </location>
    <ligand>
        <name>CTP</name>
        <dbReference type="ChEBI" id="CHEBI:37563"/>
    </ligand>
</feature>
<keyword evidence="3" id="KW-0479">Metal-binding</keyword>
<dbReference type="UniPathway" id="UPA00241">
    <property type="reaction ID" value="UER00353"/>
</dbReference>
<dbReference type="InterPro" id="IPR035929">
    <property type="entry name" value="CoaB-like_sf"/>
</dbReference>
<dbReference type="InterPro" id="IPR005252">
    <property type="entry name" value="CoaBC"/>
</dbReference>
<organism evidence="7 8">
    <name type="scientific">Marininema mesophilum</name>
    <dbReference type="NCBI Taxonomy" id="1048340"/>
    <lineage>
        <taxon>Bacteria</taxon>
        <taxon>Bacillati</taxon>
        <taxon>Bacillota</taxon>
        <taxon>Bacilli</taxon>
        <taxon>Bacillales</taxon>
        <taxon>Thermoactinomycetaceae</taxon>
        <taxon>Marininema</taxon>
    </lineage>
</organism>
<proteinExistence type="inferred from homology"/>
<dbReference type="GO" id="GO:0015941">
    <property type="term" value="P:pantothenate catabolic process"/>
    <property type="evidence" value="ECO:0007669"/>
    <property type="project" value="InterPro"/>
</dbReference>
<dbReference type="InterPro" id="IPR036551">
    <property type="entry name" value="Flavin_trans-like"/>
</dbReference>
<dbReference type="Proteomes" id="UP000198534">
    <property type="component" value="Unassembled WGS sequence"/>
</dbReference>
<keyword evidence="3" id="KW-0511">Multifunctional enzyme</keyword>
<comment type="pathway">
    <text evidence="3 4">Cofactor biosynthesis; coenzyme A biosynthesis; CoA from (R)-pantothenate: step 3/5.</text>
</comment>
<dbReference type="NCBIfam" id="TIGR00521">
    <property type="entry name" value="coaBC_dfp"/>
    <property type="match status" value="1"/>
</dbReference>
<gene>
    <name evidence="3" type="primary">coaBC</name>
    <name evidence="7" type="ORF">SAMN05444487_101110</name>
</gene>
<dbReference type="STRING" id="1048340.SAMN05444487_101110"/>
<feature type="active site" description="Proton donor" evidence="3">
    <location>
        <position position="156"/>
    </location>
</feature>
<keyword evidence="3" id="KW-0460">Magnesium</keyword>
<evidence type="ECO:0000256" key="3">
    <source>
        <dbReference type="HAMAP-Rule" id="MF_02225"/>
    </source>
</evidence>
<dbReference type="RefSeq" id="WP_091734626.1">
    <property type="nucleotide sequence ID" value="NZ_FNNQ01000001.1"/>
</dbReference>
<comment type="similarity">
    <text evidence="3 4">In the C-terminal section; belongs to the PPC synthetase family.</text>
</comment>
<dbReference type="EC" id="6.3.2.5" evidence="3"/>
<name>A0A1H2Q5I0_9BACL</name>
<comment type="cofactor">
    <cofactor evidence="3">
        <name>Mg(2+)</name>
        <dbReference type="ChEBI" id="CHEBI:18420"/>
    </cofactor>
</comment>
<dbReference type="GO" id="GO:0046872">
    <property type="term" value="F:metal ion binding"/>
    <property type="evidence" value="ECO:0007669"/>
    <property type="project" value="UniProtKB-KW"/>
</dbReference>
<dbReference type="OrthoDB" id="9802554at2"/>
<feature type="binding site" evidence="3">
    <location>
        <position position="338"/>
    </location>
    <ligand>
        <name>CTP</name>
        <dbReference type="ChEBI" id="CHEBI:37563"/>
    </ligand>
</feature>
<evidence type="ECO:0000313" key="7">
    <source>
        <dbReference type="EMBL" id="SDW02310.1"/>
    </source>
</evidence>
<comment type="cofactor">
    <cofactor evidence="3">
        <name>FMN</name>
        <dbReference type="ChEBI" id="CHEBI:58210"/>
    </cofactor>
    <text evidence="3">Binds 1 FMN per subunit.</text>
</comment>
<dbReference type="Pfam" id="PF04127">
    <property type="entry name" value="DFP"/>
    <property type="match status" value="1"/>
</dbReference>
<evidence type="ECO:0000256" key="2">
    <source>
        <dbReference type="ARBA" id="ARBA00023239"/>
    </source>
</evidence>
<keyword evidence="1 3" id="KW-0210">Decarboxylase</keyword>
<reference evidence="7 8" key="1">
    <citation type="submission" date="2016-10" db="EMBL/GenBank/DDBJ databases">
        <authorList>
            <person name="de Groot N.N."/>
        </authorList>
    </citation>
    <scope>NUCLEOTIDE SEQUENCE [LARGE SCALE GENOMIC DNA]</scope>
    <source>
        <strain evidence="7 8">DSM 45610</strain>
    </source>
</reference>
<comment type="catalytic activity">
    <reaction evidence="3 4">
        <text>(R)-4'-phosphopantothenate + L-cysteine + CTP = N-[(R)-4-phosphopantothenoyl]-L-cysteine + CMP + diphosphate + H(+)</text>
        <dbReference type="Rhea" id="RHEA:19397"/>
        <dbReference type="ChEBI" id="CHEBI:10986"/>
        <dbReference type="ChEBI" id="CHEBI:15378"/>
        <dbReference type="ChEBI" id="CHEBI:33019"/>
        <dbReference type="ChEBI" id="CHEBI:35235"/>
        <dbReference type="ChEBI" id="CHEBI:37563"/>
        <dbReference type="ChEBI" id="CHEBI:59458"/>
        <dbReference type="ChEBI" id="CHEBI:60377"/>
        <dbReference type="EC" id="6.3.2.5"/>
    </reaction>
</comment>
<keyword evidence="3 4" id="KW-0288">FMN</keyword>
<accession>A0A1H2Q5I0</accession>
<dbReference type="EC" id="4.1.1.36" evidence="3"/>
<evidence type="ECO:0000256" key="4">
    <source>
        <dbReference type="RuleBase" id="RU364078"/>
    </source>
</evidence>
<evidence type="ECO:0000256" key="1">
    <source>
        <dbReference type="ARBA" id="ARBA00022793"/>
    </source>
</evidence>
<evidence type="ECO:0000313" key="8">
    <source>
        <dbReference type="Proteomes" id="UP000198534"/>
    </source>
</evidence>
<sequence>MKGKRIVVGVSGGIAAFKAAGLVSKLAQTGAEVRVILTESATRFVTPLTFQTLSRHHVSVDTFDEQDPWKVTHIDLADHADLFIIAPATANVLGKAAHGIGDDMLTTTLLATKAPIMVAPAMNVHMYENPIVQENMAKLARLGWHFIEPGSGQLACGYVGRGRMEEPETIVMAVEDFFRGQDTAKALTGKRVLITAGPTREAIDPVRYLTNRSSGKMGYVLAEAAVEAGASVTLVSGPTALPSPQGVQRVNVTTAEEMYDAVMGRLNEADIIIKSAAVADYQPENVATQKLKKVGKEMVLRLVRTKDIAADIGKRKEGQFFVGFAAETENVAEHAREKLARKGMDLIVANDVSTPGAGFDGDMNTVRVYDGEGEVLHLPLVSKKEVARRIVDLISERWTGK</sequence>
<dbReference type="InterPro" id="IPR007085">
    <property type="entry name" value="DNA/pantothenate-metab_flavo_C"/>
</dbReference>
<evidence type="ECO:0000259" key="6">
    <source>
        <dbReference type="Pfam" id="PF04127"/>
    </source>
</evidence>
<keyword evidence="3 4" id="KW-0285">Flavoprotein</keyword>
<dbReference type="Gene3D" id="3.40.50.10300">
    <property type="entry name" value="CoaB-like"/>
    <property type="match status" value="1"/>
</dbReference>
<comment type="function">
    <text evidence="4">Catalyzes two steps in the biosynthesis of coenzyme A. In the first step cysteine is conjugated to 4'-phosphopantothenate to form 4-phosphopantothenoylcysteine, in the latter compound is decarboxylated to form 4'-phosphopantotheine.</text>
</comment>
<keyword evidence="3 4" id="KW-0436">Ligase</keyword>
<dbReference type="PANTHER" id="PTHR14359:SF6">
    <property type="entry name" value="PHOSPHOPANTOTHENOYLCYSTEINE DECARBOXYLASE"/>
    <property type="match status" value="1"/>
</dbReference>
<keyword evidence="8" id="KW-1185">Reference proteome</keyword>
<feature type="binding site" evidence="3">
    <location>
        <position position="280"/>
    </location>
    <ligand>
        <name>CTP</name>
        <dbReference type="ChEBI" id="CHEBI:37563"/>
    </ligand>
</feature>
<protein>
    <recommendedName>
        <fullName evidence="3">Coenzyme A biosynthesis bifunctional protein CoaBC</fullName>
    </recommendedName>
    <alternativeName>
        <fullName evidence="3">DNA/pantothenate metabolism flavoprotein</fullName>
    </alternativeName>
    <alternativeName>
        <fullName evidence="3">Phosphopantothenoylcysteine synthetase/decarboxylase</fullName>
        <shortName evidence="3">PPCS-PPCDC</shortName>
    </alternativeName>
    <domain>
        <recommendedName>
            <fullName evidence="3">Phosphopantothenoylcysteine decarboxylase</fullName>
            <shortName evidence="3">PPC decarboxylase</shortName>
            <shortName evidence="3">PPC-DC</shortName>
            <ecNumber evidence="3">4.1.1.36</ecNumber>
        </recommendedName>
        <alternativeName>
            <fullName evidence="3">CoaC</fullName>
        </alternativeName>
    </domain>
    <domain>
        <recommendedName>
            <fullName evidence="3">Phosphopantothenate--cysteine ligase</fullName>
            <ecNumber evidence="3">6.3.2.5</ecNumber>
        </recommendedName>
        <alternativeName>
            <fullName evidence="3">CoaB</fullName>
        </alternativeName>
        <alternativeName>
            <fullName evidence="3">Phosphopantothenoylcysteine synthetase</fullName>
            <shortName evidence="3">PPC synthetase</shortName>
            <shortName evidence="3">PPC-S</shortName>
        </alternativeName>
    </domain>
</protein>
<dbReference type="GO" id="GO:0010181">
    <property type="term" value="F:FMN binding"/>
    <property type="evidence" value="ECO:0007669"/>
    <property type="project" value="UniProtKB-UniRule"/>
</dbReference>
<feature type="domain" description="Flavoprotein" evidence="5">
    <location>
        <begin position="4"/>
        <end position="177"/>
    </location>
</feature>
<dbReference type="GO" id="GO:0004633">
    <property type="term" value="F:phosphopantothenoylcysteine decarboxylase activity"/>
    <property type="evidence" value="ECO:0007669"/>
    <property type="project" value="UniProtKB-UniRule"/>
</dbReference>
<dbReference type="PANTHER" id="PTHR14359">
    <property type="entry name" value="HOMO-OLIGOMERIC FLAVIN CONTAINING CYS DECARBOXYLASE FAMILY"/>
    <property type="match status" value="1"/>
</dbReference>
<comment type="function">
    <text evidence="3">Catalyzes two sequential steps in the biosynthesis of coenzyme A. In the first step cysteine is conjugated to 4'-phosphopantothenate to form 4-phosphopantothenoylcysteine. In the second step the latter compound is decarboxylated to form 4'-phosphopantotheine.</text>
</comment>
<dbReference type="HAMAP" id="MF_02225">
    <property type="entry name" value="CoaBC"/>
    <property type="match status" value="1"/>
</dbReference>
<dbReference type="GO" id="GO:0071513">
    <property type="term" value="C:phosphopantothenoylcysteine decarboxylase complex"/>
    <property type="evidence" value="ECO:0007669"/>
    <property type="project" value="TreeGrafter"/>
</dbReference>
<dbReference type="InterPro" id="IPR003382">
    <property type="entry name" value="Flavoprotein"/>
</dbReference>
<comment type="catalytic activity">
    <reaction evidence="3 4">
        <text>N-[(R)-4-phosphopantothenoyl]-L-cysteine + H(+) = (R)-4'-phosphopantetheine + CO2</text>
        <dbReference type="Rhea" id="RHEA:16793"/>
        <dbReference type="ChEBI" id="CHEBI:15378"/>
        <dbReference type="ChEBI" id="CHEBI:16526"/>
        <dbReference type="ChEBI" id="CHEBI:59458"/>
        <dbReference type="ChEBI" id="CHEBI:61723"/>
        <dbReference type="EC" id="4.1.1.36"/>
    </reaction>
</comment>
<dbReference type="GO" id="GO:0004632">
    <property type="term" value="F:phosphopantothenate--cysteine ligase activity"/>
    <property type="evidence" value="ECO:0007669"/>
    <property type="project" value="UniProtKB-UniRule"/>
</dbReference>
<comment type="pathway">
    <text evidence="3 4">Cofactor biosynthesis; coenzyme A biosynthesis; CoA from (R)-pantothenate: step 2/5.</text>
</comment>
<evidence type="ECO:0000259" key="5">
    <source>
        <dbReference type="Pfam" id="PF02441"/>
    </source>
</evidence>
<dbReference type="SUPFAM" id="SSF52507">
    <property type="entry name" value="Homo-oligomeric flavin-containing Cys decarboxylases, HFCD"/>
    <property type="match status" value="1"/>
</dbReference>
<comment type="similarity">
    <text evidence="3 4">In the N-terminal section; belongs to the HFCD (homo-oligomeric flavin containing Cys decarboxylase) superfamily.</text>
</comment>